<evidence type="ECO:0000259" key="2">
    <source>
        <dbReference type="Pfam" id="PF01636"/>
    </source>
</evidence>
<sequence>MGHEGFDGFRIELKKFSSGQSNPTFLLEVHLSPPPAAATSTTTTTTTSSRANNQRRFVLRKKPASVTVSSAHAVEREFRILRALRLDPASDVPVPRPLLLCEDPAVIGTPFYVMEFVQGRIFSDAALPGLAPAERAAAYESAAETLARLHHVDFVRAGLGGFGRGEGGYLGRQVATLERVAAKQAEDAGPIEGFDGIVRDLRELIASGSVVQDRVAIVHGDFRIDNLVFHPTESRVIAVLDWELSTLGHPLADLANLCILHHLPASAVAIASAAAAPAVGASRRAGAGAAARAGSTENRRPSTLSPPPSTTSPLAGLKGLDLKALGIPQQSELMAAYRRAASTLADGGSGGGGDPTRGVAGPGVAELGLAFVFFKMAVIAHGVKARQFRGVASSAQASLVSAMVPAMVALAKEQVSNLRRVLAAGGGNGGGEDSGSGGGGGRKRGSPPPLARPRAVFFDVGGVLSESPLLAILRFEKEALLPPSYVGVAIAAAGQDGLFQRLERGEERLGDRFLERFEEYLVGDEAKRAYVGWCVARRRWRRPTIGKDKTPSSSTSPAGGKGGQSCASSAPRASTNVATPRERGGGGGEGGEGGGDAGQGAKEEAEAAVASVVAVDVRELFQRITAAARVPVPEMIDAAQSLRRQGFLVGAVSNDFLVERGFALGRPRRRDDKPGVRAAEAAVAAAVKAEAGGGNDGGSGSGGGGGVYSRLPDLCDVVVLSSATGSRKPSRKIYDDACRALGVSAPEAVFVDDIRENIVAAEALGMRTVWMASGGSIAAALSELEAVTGVKLAAGGGVRRPPGKL</sequence>
<dbReference type="Gene3D" id="3.90.1200.10">
    <property type="match status" value="1"/>
</dbReference>
<dbReference type="InterPro" id="IPR006439">
    <property type="entry name" value="HAD-SF_hydro_IA"/>
</dbReference>
<dbReference type="InterPro" id="IPR052898">
    <property type="entry name" value="ACAD10-like"/>
</dbReference>
<evidence type="ECO:0000313" key="3">
    <source>
        <dbReference type="EMBL" id="CBN80066.1"/>
    </source>
</evidence>
<accession>D8LKT3</accession>
<dbReference type="InterPro" id="IPR002575">
    <property type="entry name" value="Aminoglycoside_PTrfase"/>
</dbReference>
<dbReference type="NCBIfam" id="TIGR01509">
    <property type="entry name" value="HAD-SF-IA-v3"/>
    <property type="match status" value="1"/>
</dbReference>
<dbReference type="SUPFAM" id="SSF56112">
    <property type="entry name" value="Protein kinase-like (PK-like)"/>
    <property type="match status" value="1"/>
</dbReference>
<feature type="region of interest" description="Disordered" evidence="1">
    <location>
        <begin position="289"/>
        <end position="313"/>
    </location>
</feature>
<dbReference type="InterPro" id="IPR041726">
    <property type="entry name" value="ACAD10_11_N"/>
</dbReference>
<feature type="compositionally biased region" description="Polar residues" evidence="1">
    <location>
        <begin position="565"/>
        <end position="578"/>
    </location>
</feature>
<protein>
    <recommendedName>
        <fullName evidence="2">Aminoglycoside phosphotransferase domain-containing protein</fullName>
    </recommendedName>
</protein>
<feature type="region of interest" description="Disordered" evidence="1">
    <location>
        <begin position="422"/>
        <end position="449"/>
    </location>
</feature>
<feature type="compositionally biased region" description="Gly residues" evidence="1">
    <location>
        <begin position="585"/>
        <end position="598"/>
    </location>
</feature>
<dbReference type="PANTHER" id="PTHR47829:SF1">
    <property type="entry name" value="HAD FAMILY PHOSPHATASE"/>
    <property type="match status" value="1"/>
</dbReference>
<dbReference type="InParanoid" id="D8LKT3"/>
<evidence type="ECO:0000313" key="4">
    <source>
        <dbReference type="Proteomes" id="UP000002630"/>
    </source>
</evidence>
<dbReference type="AlphaFoldDB" id="D8LKT3"/>
<name>D8LKT3_ECTSI</name>
<dbReference type="STRING" id="2880.D8LKT3"/>
<dbReference type="SUPFAM" id="SSF56784">
    <property type="entry name" value="HAD-like"/>
    <property type="match status" value="1"/>
</dbReference>
<gene>
    <name evidence="3" type="ORF">Esi_0031_0026</name>
</gene>
<dbReference type="Pfam" id="PF00702">
    <property type="entry name" value="Hydrolase"/>
    <property type="match status" value="1"/>
</dbReference>
<dbReference type="EMBL" id="FN649760">
    <property type="protein sequence ID" value="CBN80066.1"/>
    <property type="molecule type" value="Genomic_DNA"/>
</dbReference>
<reference evidence="3 4" key="1">
    <citation type="journal article" date="2010" name="Nature">
        <title>The Ectocarpus genome and the independent evolution of multicellularity in brown algae.</title>
        <authorList>
            <person name="Cock J.M."/>
            <person name="Sterck L."/>
            <person name="Rouze P."/>
            <person name="Scornet D."/>
            <person name="Allen A.E."/>
            <person name="Amoutzias G."/>
            <person name="Anthouard V."/>
            <person name="Artiguenave F."/>
            <person name="Aury J.M."/>
            <person name="Badger J.H."/>
            <person name="Beszteri B."/>
            <person name="Billiau K."/>
            <person name="Bonnet E."/>
            <person name="Bothwell J.H."/>
            <person name="Bowler C."/>
            <person name="Boyen C."/>
            <person name="Brownlee C."/>
            <person name="Carrano C.J."/>
            <person name="Charrier B."/>
            <person name="Cho G.Y."/>
            <person name="Coelho S.M."/>
            <person name="Collen J."/>
            <person name="Corre E."/>
            <person name="Da Silva C."/>
            <person name="Delage L."/>
            <person name="Delaroque N."/>
            <person name="Dittami S.M."/>
            <person name="Doulbeau S."/>
            <person name="Elias M."/>
            <person name="Farnham G."/>
            <person name="Gachon C.M."/>
            <person name="Gschloessl B."/>
            <person name="Heesch S."/>
            <person name="Jabbari K."/>
            <person name="Jubin C."/>
            <person name="Kawai H."/>
            <person name="Kimura K."/>
            <person name="Kloareg B."/>
            <person name="Kupper F.C."/>
            <person name="Lang D."/>
            <person name="Le Bail A."/>
            <person name="Leblanc C."/>
            <person name="Lerouge P."/>
            <person name="Lohr M."/>
            <person name="Lopez P.J."/>
            <person name="Martens C."/>
            <person name="Maumus F."/>
            <person name="Michel G."/>
            <person name="Miranda-Saavedra D."/>
            <person name="Morales J."/>
            <person name="Moreau H."/>
            <person name="Motomura T."/>
            <person name="Nagasato C."/>
            <person name="Napoli C.A."/>
            <person name="Nelson D.R."/>
            <person name="Nyvall-Collen P."/>
            <person name="Peters A.F."/>
            <person name="Pommier C."/>
            <person name="Potin P."/>
            <person name="Poulain J."/>
            <person name="Quesneville H."/>
            <person name="Read B."/>
            <person name="Rensing S.A."/>
            <person name="Ritter A."/>
            <person name="Rousvoal S."/>
            <person name="Samanta M."/>
            <person name="Samson G."/>
            <person name="Schroeder D.C."/>
            <person name="Segurens B."/>
            <person name="Strittmatter M."/>
            <person name="Tonon T."/>
            <person name="Tregear J.W."/>
            <person name="Valentin K."/>
            <person name="von Dassow P."/>
            <person name="Yamagishi T."/>
            <person name="Van de Peer Y."/>
            <person name="Wincker P."/>
        </authorList>
    </citation>
    <scope>NUCLEOTIDE SEQUENCE [LARGE SCALE GENOMIC DNA]</scope>
    <source>
        <strain evidence="4">Ec32 / CCAP1310/4</strain>
    </source>
</reference>
<dbReference type="InterPro" id="IPR011009">
    <property type="entry name" value="Kinase-like_dom_sf"/>
</dbReference>
<dbReference type="Gene3D" id="3.30.200.20">
    <property type="entry name" value="Phosphorylase Kinase, domain 1"/>
    <property type="match status" value="1"/>
</dbReference>
<dbReference type="OrthoDB" id="191037at2759"/>
<evidence type="ECO:0000256" key="1">
    <source>
        <dbReference type="SAM" id="MobiDB-lite"/>
    </source>
</evidence>
<feature type="region of interest" description="Disordered" evidence="1">
    <location>
        <begin position="544"/>
        <end position="603"/>
    </location>
</feature>
<dbReference type="InterPro" id="IPR036412">
    <property type="entry name" value="HAD-like_sf"/>
</dbReference>
<dbReference type="Proteomes" id="UP000002630">
    <property type="component" value="Unassembled WGS sequence"/>
</dbReference>
<dbReference type="InterPro" id="IPR023214">
    <property type="entry name" value="HAD_sf"/>
</dbReference>
<feature type="domain" description="Aminoglycoside phosphotransferase" evidence="2">
    <location>
        <begin position="13"/>
        <end position="265"/>
    </location>
</feature>
<proteinExistence type="predicted"/>
<keyword evidence="4" id="KW-1185">Reference proteome</keyword>
<dbReference type="eggNOG" id="ENOG502QQPX">
    <property type="taxonomic scope" value="Eukaryota"/>
</dbReference>
<organism evidence="3 4">
    <name type="scientific">Ectocarpus siliculosus</name>
    <name type="common">Brown alga</name>
    <name type="synonym">Conferva siliculosa</name>
    <dbReference type="NCBI Taxonomy" id="2880"/>
    <lineage>
        <taxon>Eukaryota</taxon>
        <taxon>Sar</taxon>
        <taxon>Stramenopiles</taxon>
        <taxon>Ochrophyta</taxon>
        <taxon>PX clade</taxon>
        <taxon>Phaeophyceae</taxon>
        <taxon>Ectocarpales</taxon>
        <taxon>Ectocarpaceae</taxon>
        <taxon>Ectocarpus</taxon>
    </lineage>
</organism>
<dbReference type="Gene3D" id="3.40.50.1000">
    <property type="entry name" value="HAD superfamily/HAD-like"/>
    <property type="match status" value="1"/>
</dbReference>
<feature type="compositionally biased region" description="Gly residues" evidence="1">
    <location>
        <begin position="424"/>
        <end position="440"/>
    </location>
</feature>
<dbReference type="CDD" id="cd05154">
    <property type="entry name" value="ACAD10_11_N-like"/>
    <property type="match status" value="1"/>
</dbReference>
<dbReference type="PANTHER" id="PTHR47829">
    <property type="entry name" value="HYDROLASE, PUTATIVE (AFU_ORTHOLOGUE AFUA_1G12880)-RELATED"/>
    <property type="match status" value="1"/>
</dbReference>
<dbReference type="Pfam" id="PF01636">
    <property type="entry name" value="APH"/>
    <property type="match status" value="1"/>
</dbReference>